<dbReference type="GO" id="GO:0008061">
    <property type="term" value="F:chitin binding"/>
    <property type="evidence" value="ECO:0007669"/>
    <property type="project" value="InterPro"/>
</dbReference>
<dbReference type="InterPro" id="IPR029070">
    <property type="entry name" value="Chitinase_insertion_sf"/>
</dbReference>
<dbReference type="GO" id="GO:0016798">
    <property type="term" value="F:hydrolase activity, acting on glycosyl bonds"/>
    <property type="evidence" value="ECO:0007669"/>
    <property type="project" value="UniProtKB-KW"/>
</dbReference>
<dbReference type="PANTHER" id="PTHR46290:SF1">
    <property type="entry name" value="DI-N-ACETYLCHITOBIASE"/>
    <property type="match status" value="1"/>
</dbReference>
<evidence type="ECO:0000256" key="1">
    <source>
        <dbReference type="ARBA" id="ARBA00022801"/>
    </source>
</evidence>
<dbReference type="SMART" id="SM00636">
    <property type="entry name" value="Glyco_18"/>
    <property type="match status" value="1"/>
</dbReference>
<dbReference type="FunFam" id="3.10.50.10:FF:000006">
    <property type="entry name" value="Chitobiase, di-N-acetyl"/>
    <property type="match status" value="1"/>
</dbReference>
<gene>
    <name evidence="4" type="ORF">Poli38472_003398</name>
</gene>
<dbReference type="GO" id="GO:0009313">
    <property type="term" value="P:oligosaccharide catabolic process"/>
    <property type="evidence" value="ECO:0007669"/>
    <property type="project" value="TreeGrafter"/>
</dbReference>
<dbReference type="GO" id="GO:0005615">
    <property type="term" value="C:extracellular space"/>
    <property type="evidence" value="ECO:0007669"/>
    <property type="project" value="TreeGrafter"/>
</dbReference>
<dbReference type="InterPro" id="IPR001223">
    <property type="entry name" value="Glyco_hydro18_cat"/>
</dbReference>
<dbReference type="AlphaFoldDB" id="A0A8K1C743"/>
<protein>
    <recommendedName>
        <fullName evidence="3">GH18 domain-containing protein</fullName>
    </recommendedName>
</protein>
<dbReference type="Gene3D" id="3.20.20.80">
    <property type="entry name" value="Glycosidases"/>
    <property type="match status" value="1"/>
</dbReference>
<dbReference type="SUPFAM" id="SSF51445">
    <property type="entry name" value="(Trans)glycosidases"/>
    <property type="match status" value="1"/>
</dbReference>
<proteinExistence type="predicted"/>
<feature type="domain" description="GH18" evidence="3">
    <location>
        <begin position="1"/>
        <end position="368"/>
    </location>
</feature>
<keyword evidence="1" id="KW-0378">Hydrolase</keyword>
<sequence>MDMRAFPSSAESAKGYLESCPCASPSWCLPVALGPRGNETKKPEIFAFSVETDDRWKYYDWEKVTTVAWNVDKELMCHAHSKGVKIVVKHNFDDTDKLCDAGARRQWIQDTYEMIVSNYADGVNIDTEKPMYGNTARCQTQLVRELRTELNRHPLTRHAQITFDVSWAPRGVDGRYYEWQAIADVVDFLFVMSYDMRSQIYYQCIAAANSPLPLVRQGLEEFIKGFGIAPSKLVLGIPWYGYQYACDSYTPDNDICTIRAEPFFGAPCSDAAGKQINYGDIQRLVRTHGNSSRRWDALTSSPYLVYHDANPDTVIQLWYDDEESLRAKYRLVKELGLRGVGMWNADTLDYAEDLVGSQRMWDALEAAA</sequence>
<organism evidence="4 5">
    <name type="scientific">Pythium oligandrum</name>
    <name type="common">Mycoparasitic fungus</name>
    <dbReference type="NCBI Taxonomy" id="41045"/>
    <lineage>
        <taxon>Eukaryota</taxon>
        <taxon>Sar</taxon>
        <taxon>Stramenopiles</taxon>
        <taxon>Oomycota</taxon>
        <taxon>Peronosporomycetes</taxon>
        <taxon>Pythiales</taxon>
        <taxon>Pythiaceae</taxon>
        <taxon>Pythium</taxon>
    </lineage>
</organism>
<reference evidence="4" key="1">
    <citation type="submission" date="2019-03" db="EMBL/GenBank/DDBJ databases">
        <title>Long read genome sequence of the mycoparasitic Pythium oligandrum ATCC 38472 isolated from sugarbeet rhizosphere.</title>
        <authorList>
            <person name="Gaulin E."/>
        </authorList>
    </citation>
    <scope>NUCLEOTIDE SEQUENCE</scope>
    <source>
        <strain evidence="4">ATCC 38472_TT</strain>
    </source>
</reference>
<name>A0A8K1C743_PYTOL</name>
<keyword evidence="5" id="KW-1185">Reference proteome</keyword>
<evidence type="ECO:0000256" key="2">
    <source>
        <dbReference type="ARBA" id="ARBA00023295"/>
    </source>
</evidence>
<dbReference type="EMBL" id="SPLM01000144">
    <property type="protein sequence ID" value="TMW57473.1"/>
    <property type="molecule type" value="Genomic_DNA"/>
</dbReference>
<comment type="caution">
    <text evidence="4">The sequence shown here is derived from an EMBL/GenBank/DDBJ whole genome shotgun (WGS) entry which is preliminary data.</text>
</comment>
<dbReference type="InterPro" id="IPR017853">
    <property type="entry name" value="GH"/>
</dbReference>
<evidence type="ECO:0000259" key="3">
    <source>
        <dbReference type="PROSITE" id="PS51910"/>
    </source>
</evidence>
<keyword evidence="2" id="KW-0326">Glycosidase</keyword>
<dbReference type="PANTHER" id="PTHR46290">
    <property type="entry name" value="DI-N-ACETYLCHITOBIASE"/>
    <property type="match status" value="1"/>
</dbReference>
<accession>A0A8K1C743</accession>
<dbReference type="Proteomes" id="UP000794436">
    <property type="component" value="Unassembled WGS sequence"/>
</dbReference>
<dbReference type="Pfam" id="PF00704">
    <property type="entry name" value="Glyco_hydro_18"/>
    <property type="match status" value="1"/>
</dbReference>
<dbReference type="OrthoDB" id="73875at2759"/>
<dbReference type="InterPro" id="IPR051887">
    <property type="entry name" value="GH18_Domain-Containing"/>
</dbReference>
<dbReference type="Gene3D" id="3.10.50.10">
    <property type="match status" value="1"/>
</dbReference>
<dbReference type="InterPro" id="IPR011583">
    <property type="entry name" value="Chitinase_II/V-like_cat"/>
</dbReference>
<evidence type="ECO:0000313" key="5">
    <source>
        <dbReference type="Proteomes" id="UP000794436"/>
    </source>
</evidence>
<dbReference type="PROSITE" id="PS51910">
    <property type="entry name" value="GH18_2"/>
    <property type="match status" value="1"/>
</dbReference>
<evidence type="ECO:0000313" key="4">
    <source>
        <dbReference type="EMBL" id="TMW57473.1"/>
    </source>
</evidence>